<gene>
    <name evidence="2" type="ORF">AV656_10915</name>
</gene>
<dbReference type="Proteomes" id="UP000076490">
    <property type="component" value="Unassembled WGS sequence"/>
</dbReference>
<protein>
    <submittedName>
        <fullName evidence="2">Uncharacterized protein</fullName>
    </submittedName>
</protein>
<dbReference type="EMBL" id="LQNT01000011">
    <property type="protein sequence ID" value="KZE37088.1"/>
    <property type="molecule type" value="Genomic_DNA"/>
</dbReference>
<accession>A0A161RGJ4</accession>
<keyword evidence="1" id="KW-0472">Membrane</keyword>
<dbReference type="AlphaFoldDB" id="A0A161RGJ4"/>
<keyword evidence="1" id="KW-0812">Transmembrane</keyword>
<evidence type="ECO:0000313" key="3">
    <source>
        <dbReference type="Proteomes" id="UP000076490"/>
    </source>
</evidence>
<comment type="caution">
    <text evidence="2">The sequence shown here is derived from an EMBL/GenBank/DDBJ whole genome shotgun (WGS) entry which is preliminary data.</text>
</comment>
<reference evidence="2 3" key="1">
    <citation type="submission" date="2016-01" db="EMBL/GenBank/DDBJ databases">
        <title>Whole genome sequencing of Bhargavaea cecembensis T14.</title>
        <authorList>
            <person name="Hong K.W."/>
        </authorList>
    </citation>
    <scope>NUCLEOTIDE SEQUENCE [LARGE SCALE GENOMIC DNA]</scope>
    <source>
        <strain evidence="2 3">T14</strain>
    </source>
</reference>
<evidence type="ECO:0000256" key="1">
    <source>
        <dbReference type="SAM" id="Phobius"/>
    </source>
</evidence>
<proteinExistence type="predicted"/>
<sequence>MEKKKSINTAESILIVGSFFMFLYVGHNLVFINELSHFFERDSLWFLLPLITLVIAVHSYLKR</sequence>
<organism evidence="2 3">
    <name type="scientific">Bhargavaea cecembensis</name>
    <dbReference type="NCBI Taxonomy" id="394098"/>
    <lineage>
        <taxon>Bacteria</taxon>
        <taxon>Bacillati</taxon>
        <taxon>Bacillota</taxon>
        <taxon>Bacilli</taxon>
        <taxon>Bacillales</taxon>
        <taxon>Caryophanaceae</taxon>
        <taxon>Bhargavaea</taxon>
    </lineage>
</organism>
<evidence type="ECO:0000313" key="2">
    <source>
        <dbReference type="EMBL" id="KZE37088.1"/>
    </source>
</evidence>
<feature type="transmembrane region" description="Helical" evidence="1">
    <location>
        <begin position="12"/>
        <end position="32"/>
    </location>
</feature>
<feature type="transmembrane region" description="Helical" evidence="1">
    <location>
        <begin position="44"/>
        <end position="61"/>
    </location>
</feature>
<keyword evidence="1" id="KW-1133">Transmembrane helix</keyword>
<name>A0A161RGJ4_9BACL</name>